<organism evidence="2 3">
    <name type="scientific">Tateyamaria omphalii</name>
    <dbReference type="NCBI Taxonomy" id="299262"/>
    <lineage>
        <taxon>Bacteria</taxon>
        <taxon>Pseudomonadati</taxon>
        <taxon>Pseudomonadota</taxon>
        <taxon>Alphaproteobacteria</taxon>
        <taxon>Rhodobacterales</taxon>
        <taxon>Roseobacteraceae</taxon>
        <taxon>Tateyamaria</taxon>
    </lineage>
</organism>
<accession>A0A1P8MX15</accession>
<evidence type="ECO:0000259" key="1">
    <source>
        <dbReference type="Pfam" id="PF01841"/>
    </source>
</evidence>
<dbReference type="KEGG" id="tom:BWR18_13855"/>
<dbReference type="AlphaFoldDB" id="A0A1P8MX15"/>
<feature type="domain" description="Transglutaminase-like" evidence="1">
    <location>
        <begin position="108"/>
        <end position="187"/>
    </location>
</feature>
<gene>
    <name evidence="2" type="ORF">BWR18_13855</name>
</gene>
<dbReference type="OrthoDB" id="7673667at2"/>
<dbReference type="STRING" id="299262.BWR18_13855"/>
<reference evidence="2 3" key="1">
    <citation type="submission" date="2017-01" db="EMBL/GenBank/DDBJ databases">
        <title>Complete genome of Tateyamaria omphalii DOK1-4 isolated from seawater in Dokdo.</title>
        <authorList>
            <person name="Kim J.H."/>
            <person name="Chi W.-J."/>
        </authorList>
    </citation>
    <scope>NUCLEOTIDE SEQUENCE [LARGE SCALE GENOMIC DNA]</scope>
    <source>
        <strain evidence="2 3">DOK1-4</strain>
    </source>
</reference>
<dbReference type="InterPro" id="IPR002931">
    <property type="entry name" value="Transglutaminase-like"/>
</dbReference>
<proteinExistence type="predicted"/>
<keyword evidence="3" id="KW-1185">Reference proteome</keyword>
<dbReference type="RefSeq" id="WP_076629072.1">
    <property type="nucleotide sequence ID" value="NZ_CP019312.1"/>
</dbReference>
<protein>
    <recommendedName>
        <fullName evidence="1">Transglutaminase-like domain-containing protein</fullName>
    </recommendedName>
</protein>
<dbReference type="SUPFAM" id="SSF54001">
    <property type="entry name" value="Cysteine proteinases"/>
    <property type="match status" value="1"/>
</dbReference>
<dbReference type="InterPro" id="IPR038765">
    <property type="entry name" value="Papain-like_cys_pep_sf"/>
</dbReference>
<sequence>MIIEMKVTVTVDRSANLLAPVGLSTPAATRLGVEVEGADAARVTCAALQQGALILTPTADRITLRYGFDAAAAPCPEAMFAPHDSRYTRAHPDLAAEAQEIVADGGIAAMVAHVTSMFDYGHTDDRFYDEADAMPQLCDMTTGSCVDINAYLVAGLRAARVEAGYVAGYFVPEERRDHTTDMHCWVATREGGQVQHWDIAHHLKMGRRDIRPGLNPKPGVRVAMSHSMGWTLPGVPFADFKLLGEPVWFDAGGWDQAACRFELSGYDALDAAQNQPVHA</sequence>
<name>A0A1P8MX15_9RHOB</name>
<dbReference type="Gene3D" id="3.10.620.30">
    <property type="match status" value="1"/>
</dbReference>
<dbReference type="Pfam" id="PF01841">
    <property type="entry name" value="Transglut_core"/>
    <property type="match status" value="1"/>
</dbReference>
<dbReference type="Proteomes" id="UP000186336">
    <property type="component" value="Chromosome"/>
</dbReference>
<dbReference type="EMBL" id="CP019312">
    <property type="protein sequence ID" value="APX12647.1"/>
    <property type="molecule type" value="Genomic_DNA"/>
</dbReference>
<evidence type="ECO:0000313" key="3">
    <source>
        <dbReference type="Proteomes" id="UP000186336"/>
    </source>
</evidence>
<evidence type="ECO:0000313" key="2">
    <source>
        <dbReference type="EMBL" id="APX12647.1"/>
    </source>
</evidence>